<proteinExistence type="predicted"/>
<evidence type="ECO:0000313" key="2">
    <source>
        <dbReference type="EMBL" id="KFB53529.1"/>
    </source>
</evidence>
<dbReference type="EMBL" id="KE525420">
    <property type="protein sequence ID" value="KFB53529.1"/>
    <property type="molecule type" value="Genomic_DNA"/>
</dbReference>
<protein>
    <submittedName>
        <fullName evidence="2 3">Uncharacterized protein</fullName>
    </submittedName>
</protein>
<name>A0A084WTI5_ANOSI</name>
<evidence type="ECO:0000256" key="1">
    <source>
        <dbReference type="SAM" id="MobiDB-lite"/>
    </source>
</evidence>
<evidence type="ECO:0000313" key="4">
    <source>
        <dbReference type="Proteomes" id="UP000030765"/>
    </source>
</evidence>
<organism evidence="2">
    <name type="scientific">Anopheles sinensis</name>
    <name type="common">Mosquito</name>
    <dbReference type="NCBI Taxonomy" id="74873"/>
    <lineage>
        <taxon>Eukaryota</taxon>
        <taxon>Metazoa</taxon>
        <taxon>Ecdysozoa</taxon>
        <taxon>Arthropoda</taxon>
        <taxon>Hexapoda</taxon>
        <taxon>Insecta</taxon>
        <taxon>Pterygota</taxon>
        <taxon>Neoptera</taxon>
        <taxon>Endopterygota</taxon>
        <taxon>Diptera</taxon>
        <taxon>Nematocera</taxon>
        <taxon>Culicoidea</taxon>
        <taxon>Culicidae</taxon>
        <taxon>Anophelinae</taxon>
        <taxon>Anopheles</taxon>
    </lineage>
</organism>
<keyword evidence="4" id="KW-1185">Reference proteome</keyword>
<feature type="region of interest" description="Disordered" evidence="1">
    <location>
        <begin position="51"/>
        <end position="73"/>
    </location>
</feature>
<dbReference type="EnsemblMetazoa" id="ASIC021758-RA">
    <property type="protein sequence ID" value="ASIC021758-PA"/>
    <property type="gene ID" value="ASIC021758"/>
</dbReference>
<sequence length="73" mass="8164">MQQLGKIPVISRPRPNRSGVVNSPKRDTVQNGPPDNCGLPARALLMHYKPMVTSGSDGQRWRNRKANEKQEKA</sequence>
<gene>
    <name evidence="2" type="ORF">ZHAS_00021758</name>
</gene>
<feature type="region of interest" description="Disordered" evidence="1">
    <location>
        <begin position="1"/>
        <end position="37"/>
    </location>
</feature>
<dbReference type="EMBL" id="ATLV01026893">
    <property type="status" value="NOT_ANNOTATED_CDS"/>
    <property type="molecule type" value="Genomic_DNA"/>
</dbReference>
<evidence type="ECO:0000313" key="3">
    <source>
        <dbReference type="EnsemblMetazoa" id="ASIC021758-PA"/>
    </source>
</evidence>
<dbReference type="Proteomes" id="UP000030765">
    <property type="component" value="Unassembled WGS sequence"/>
</dbReference>
<reference evidence="3" key="2">
    <citation type="submission" date="2020-05" db="UniProtKB">
        <authorList>
            <consortium name="EnsemblMetazoa"/>
        </authorList>
    </citation>
    <scope>IDENTIFICATION</scope>
</reference>
<dbReference type="VEuPathDB" id="VectorBase:ASIC021758"/>
<dbReference type="AlphaFoldDB" id="A0A084WTI5"/>
<accession>A0A084WTI5</accession>
<reference evidence="2 4" key="1">
    <citation type="journal article" date="2014" name="BMC Genomics">
        <title>Genome sequence of Anopheles sinensis provides insight into genetics basis of mosquito competence for malaria parasites.</title>
        <authorList>
            <person name="Zhou D."/>
            <person name="Zhang D."/>
            <person name="Ding G."/>
            <person name="Shi L."/>
            <person name="Hou Q."/>
            <person name="Ye Y."/>
            <person name="Xu Y."/>
            <person name="Zhou H."/>
            <person name="Xiong C."/>
            <person name="Li S."/>
            <person name="Yu J."/>
            <person name="Hong S."/>
            <person name="Yu X."/>
            <person name="Zou P."/>
            <person name="Chen C."/>
            <person name="Chang X."/>
            <person name="Wang W."/>
            <person name="Lv Y."/>
            <person name="Sun Y."/>
            <person name="Ma L."/>
            <person name="Shen B."/>
            <person name="Zhu C."/>
        </authorList>
    </citation>
    <scope>NUCLEOTIDE SEQUENCE [LARGE SCALE GENOMIC DNA]</scope>
</reference>